<feature type="signal peptide" evidence="1">
    <location>
        <begin position="1"/>
        <end position="21"/>
    </location>
</feature>
<evidence type="ECO:0000313" key="3">
    <source>
        <dbReference type="Proteomes" id="UP000199520"/>
    </source>
</evidence>
<feature type="chain" id="PRO_5011693494" evidence="1">
    <location>
        <begin position="22"/>
        <end position="142"/>
    </location>
</feature>
<proteinExistence type="predicted"/>
<evidence type="ECO:0000256" key="1">
    <source>
        <dbReference type="SAM" id="SignalP"/>
    </source>
</evidence>
<keyword evidence="3" id="KW-1185">Reference proteome</keyword>
<keyword evidence="1" id="KW-0732">Signal</keyword>
<protein>
    <submittedName>
        <fullName evidence="2">Uncharacterized protein</fullName>
    </submittedName>
</protein>
<name>A0A1I4HG66_9FIRM</name>
<accession>A0A1I4HG66</accession>
<organism evidence="2 3">
    <name type="scientific">Pelosinus propionicus DSM 13327</name>
    <dbReference type="NCBI Taxonomy" id="1123291"/>
    <lineage>
        <taxon>Bacteria</taxon>
        <taxon>Bacillati</taxon>
        <taxon>Bacillota</taxon>
        <taxon>Negativicutes</taxon>
        <taxon>Selenomonadales</taxon>
        <taxon>Sporomusaceae</taxon>
        <taxon>Pelosinus</taxon>
    </lineage>
</organism>
<dbReference type="STRING" id="1123291.SAMN04490355_1003181"/>
<evidence type="ECO:0000313" key="2">
    <source>
        <dbReference type="EMBL" id="SFL40511.1"/>
    </source>
</evidence>
<reference evidence="3" key="1">
    <citation type="submission" date="2016-10" db="EMBL/GenBank/DDBJ databases">
        <authorList>
            <person name="Varghese N."/>
            <person name="Submissions S."/>
        </authorList>
    </citation>
    <scope>NUCLEOTIDE SEQUENCE [LARGE SCALE GENOMIC DNA]</scope>
    <source>
        <strain evidence="3">DSM 13327</strain>
    </source>
</reference>
<gene>
    <name evidence="2" type="ORF">SAMN04490355_1003181</name>
</gene>
<dbReference type="OrthoDB" id="9813452at2"/>
<dbReference type="Proteomes" id="UP000199520">
    <property type="component" value="Unassembled WGS sequence"/>
</dbReference>
<dbReference type="EMBL" id="FOTS01000003">
    <property type="protein sequence ID" value="SFL40511.1"/>
    <property type="molecule type" value="Genomic_DNA"/>
</dbReference>
<dbReference type="AlphaFoldDB" id="A0A1I4HG66"/>
<dbReference type="RefSeq" id="WP_090932687.1">
    <property type="nucleotide sequence ID" value="NZ_FOTS01000003.1"/>
</dbReference>
<sequence length="142" mass="15707">MKKTIVITFLFVLSIVGVSFAEPTVTSEQGKRITGIVIDAHGMGLETGMSPTIYDKNGQVVNNIIPDDLSWISKNGVVDYYDSIKEVSDGKSRVGENYILIKAIEVRDFKANPVISIDDAKKLKSLPEFNDILKKSNIVFIK</sequence>